<proteinExistence type="predicted"/>
<protein>
    <submittedName>
        <fullName evidence="1">Uncharacterized protein</fullName>
    </submittedName>
</protein>
<organism evidence="1 2">
    <name type="scientific">Cohnella lubricantis</name>
    <dbReference type="NCBI Taxonomy" id="2163172"/>
    <lineage>
        <taxon>Bacteria</taxon>
        <taxon>Bacillati</taxon>
        <taxon>Bacillota</taxon>
        <taxon>Bacilli</taxon>
        <taxon>Bacillales</taxon>
        <taxon>Paenibacillaceae</taxon>
        <taxon>Cohnella</taxon>
    </lineage>
</organism>
<evidence type="ECO:0000313" key="1">
    <source>
        <dbReference type="EMBL" id="MBB6678427.1"/>
    </source>
</evidence>
<dbReference type="Proteomes" id="UP000574133">
    <property type="component" value="Unassembled WGS sequence"/>
</dbReference>
<dbReference type="RefSeq" id="WP_185179692.1">
    <property type="nucleotide sequence ID" value="NZ_CBCSEP010000009.1"/>
</dbReference>
<comment type="caution">
    <text evidence="1">The sequence shown here is derived from an EMBL/GenBank/DDBJ whole genome shotgun (WGS) entry which is preliminary data.</text>
</comment>
<name>A0A841THK1_9BACL</name>
<accession>A0A841THK1</accession>
<gene>
    <name evidence="1" type="ORF">H4Q31_14055</name>
</gene>
<dbReference type="EMBL" id="JACJVN010000055">
    <property type="protein sequence ID" value="MBB6678427.1"/>
    <property type="molecule type" value="Genomic_DNA"/>
</dbReference>
<reference evidence="1 2" key="1">
    <citation type="submission" date="2020-08" db="EMBL/GenBank/DDBJ databases">
        <title>Cohnella phylogeny.</title>
        <authorList>
            <person name="Dunlap C."/>
        </authorList>
    </citation>
    <scope>NUCLEOTIDE SEQUENCE [LARGE SCALE GENOMIC DNA]</scope>
    <source>
        <strain evidence="1 2">DSM 103658</strain>
    </source>
</reference>
<dbReference type="AlphaFoldDB" id="A0A841THK1"/>
<evidence type="ECO:0000313" key="2">
    <source>
        <dbReference type="Proteomes" id="UP000574133"/>
    </source>
</evidence>
<keyword evidence="2" id="KW-1185">Reference proteome</keyword>
<sequence length="77" mass="8267">MHFSPVMVNILGLKLNTLDHASVLNLGPSQHMDQFVSYKRNQGIGEQNGDLSPTILPATAVFDCDLVDSASVKASVL</sequence>